<dbReference type="Gene3D" id="3.30.160.60">
    <property type="entry name" value="Classic Zinc Finger"/>
    <property type="match status" value="2"/>
</dbReference>
<feature type="compositionally biased region" description="Acidic residues" evidence="2">
    <location>
        <begin position="854"/>
        <end position="864"/>
    </location>
</feature>
<name>A0AAN8PW22_PATCE</name>
<accession>A0AAN8PW22</accession>
<feature type="domain" description="C2H2-type" evidence="3">
    <location>
        <begin position="387"/>
        <end position="415"/>
    </location>
</feature>
<dbReference type="GO" id="GO:0005634">
    <property type="term" value="C:nucleus"/>
    <property type="evidence" value="ECO:0007669"/>
    <property type="project" value="TreeGrafter"/>
</dbReference>
<keyword evidence="5" id="KW-1185">Reference proteome</keyword>
<feature type="compositionally biased region" description="Low complexity" evidence="2">
    <location>
        <begin position="295"/>
        <end position="310"/>
    </location>
</feature>
<feature type="compositionally biased region" description="Basic and acidic residues" evidence="2">
    <location>
        <begin position="865"/>
        <end position="878"/>
    </location>
</feature>
<feature type="region of interest" description="Disordered" evidence="2">
    <location>
        <begin position="325"/>
        <end position="344"/>
    </location>
</feature>
<feature type="compositionally biased region" description="Polar residues" evidence="2">
    <location>
        <begin position="360"/>
        <end position="370"/>
    </location>
</feature>
<dbReference type="InterPro" id="IPR040436">
    <property type="entry name" value="Disconnected-like"/>
</dbReference>
<dbReference type="Proteomes" id="UP001347796">
    <property type="component" value="Unassembled WGS sequence"/>
</dbReference>
<dbReference type="PANTHER" id="PTHR15021:SF0">
    <property type="entry name" value="DISCO-RELATED, ISOFORM A-RELATED"/>
    <property type="match status" value="1"/>
</dbReference>
<dbReference type="SMART" id="SM00355">
    <property type="entry name" value="ZnF_C2H2"/>
    <property type="match status" value="5"/>
</dbReference>
<evidence type="ECO:0000256" key="1">
    <source>
        <dbReference type="PROSITE-ProRule" id="PRU00042"/>
    </source>
</evidence>
<feature type="region of interest" description="Disordered" evidence="2">
    <location>
        <begin position="514"/>
        <end position="659"/>
    </location>
</feature>
<evidence type="ECO:0000256" key="2">
    <source>
        <dbReference type="SAM" id="MobiDB-lite"/>
    </source>
</evidence>
<dbReference type="GO" id="GO:0006355">
    <property type="term" value="P:regulation of DNA-templated transcription"/>
    <property type="evidence" value="ECO:0007669"/>
    <property type="project" value="TreeGrafter"/>
</dbReference>
<keyword evidence="1" id="KW-0862">Zinc</keyword>
<reference evidence="4 5" key="1">
    <citation type="submission" date="2024-01" db="EMBL/GenBank/DDBJ databases">
        <title>The genome of the rayed Mediterranean limpet Patella caerulea (Linnaeus, 1758).</title>
        <authorList>
            <person name="Anh-Thu Weber A."/>
            <person name="Halstead-Nussloch G."/>
        </authorList>
    </citation>
    <scope>NUCLEOTIDE SEQUENCE [LARGE SCALE GENOMIC DNA]</scope>
    <source>
        <strain evidence="4">AATW-2023a</strain>
        <tissue evidence="4">Whole specimen</tissue>
    </source>
</reference>
<protein>
    <recommendedName>
        <fullName evidence="3">C2H2-type domain-containing protein</fullName>
    </recommendedName>
</protein>
<feature type="compositionally biased region" description="Low complexity" evidence="2">
    <location>
        <begin position="685"/>
        <end position="694"/>
    </location>
</feature>
<feature type="region of interest" description="Disordered" evidence="2">
    <location>
        <begin position="429"/>
        <end position="495"/>
    </location>
</feature>
<dbReference type="PROSITE" id="PS50157">
    <property type="entry name" value="ZINC_FINGER_C2H2_2"/>
    <property type="match status" value="2"/>
</dbReference>
<feature type="region of interest" description="Disordered" evidence="2">
    <location>
        <begin position="824"/>
        <end position="884"/>
    </location>
</feature>
<comment type="caution">
    <text evidence="4">The sequence shown here is derived from an EMBL/GenBank/DDBJ whole genome shotgun (WGS) entry which is preliminary data.</text>
</comment>
<feature type="compositionally biased region" description="Basic and acidic residues" evidence="2">
    <location>
        <begin position="608"/>
        <end position="627"/>
    </location>
</feature>
<evidence type="ECO:0000259" key="3">
    <source>
        <dbReference type="PROSITE" id="PS50157"/>
    </source>
</evidence>
<evidence type="ECO:0000313" key="4">
    <source>
        <dbReference type="EMBL" id="KAK6180341.1"/>
    </source>
</evidence>
<feature type="compositionally biased region" description="Acidic residues" evidence="2">
    <location>
        <begin position="631"/>
        <end position="643"/>
    </location>
</feature>
<feature type="region of interest" description="Disordered" evidence="2">
    <location>
        <begin position="685"/>
        <end position="718"/>
    </location>
</feature>
<feature type="compositionally biased region" description="Polar residues" evidence="2">
    <location>
        <begin position="834"/>
        <end position="846"/>
    </location>
</feature>
<dbReference type="PROSITE" id="PS00028">
    <property type="entry name" value="ZINC_FINGER_C2H2_1"/>
    <property type="match status" value="3"/>
</dbReference>
<feature type="compositionally biased region" description="Polar residues" evidence="2">
    <location>
        <begin position="325"/>
        <end position="338"/>
    </location>
</feature>
<keyword evidence="1" id="KW-0479">Metal-binding</keyword>
<organism evidence="4 5">
    <name type="scientific">Patella caerulea</name>
    <name type="common">Rayed Mediterranean limpet</name>
    <dbReference type="NCBI Taxonomy" id="87958"/>
    <lineage>
        <taxon>Eukaryota</taxon>
        <taxon>Metazoa</taxon>
        <taxon>Spiralia</taxon>
        <taxon>Lophotrochozoa</taxon>
        <taxon>Mollusca</taxon>
        <taxon>Gastropoda</taxon>
        <taxon>Patellogastropoda</taxon>
        <taxon>Patelloidea</taxon>
        <taxon>Patellidae</taxon>
        <taxon>Patella</taxon>
    </lineage>
</organism>
<evidence type="ECO:0000313" key="5">
    <source>
        <dbReference type="Proteomes" id="UP001347796"/>
    </source>
</evidence>
<feature type="compositionally biased region" description="Basic and acidic residues" evidence="2">
    <location>
        <begin position="448"/>
        <end position="458"/>
    </location>
</feature>
<dbReference type="PANTHER" id="PTHR15021">
    <property type="entry name" value="DISCONNECTED-RELATED"/>
    <property type="match status" value="1"/>
</dbReference>
<dbReference type="InterPro" id="IPR013087">
    <property type="entry name" value="Znf_C2H2_type"/>
</dbReference>
<feature type="compositionally biased region" description="Basic and acidic residues" evidence="2">
    <location>
        <begin position="525"/>
        <end position="544"/>
    </location>
</feature>
<sequence length="947" mass="106505">MKPLEAIRCTHPNCTCECFSPEKQCIRTCESCKHGWVTHALDKLGFNHVFNLGMQVEVVQPNIVFDIASLMLYGSHATPVRLKILLDRLFSVLQHDEVLQVLHGFGWKYEDYARGYILQDSSGRVLDKWVLASKEEENIIIQQFLRFGETKAIAQEILLQGTKETQDLYIKQTTRADSEIKKFMERSNMTMHNYMRSIETRQLFPGRFPFNIPPVARLMTPPGLPSSFSPSGEIRPLVLPSTSTPITTSPLNRLQTMQPFEYHRDHGSPNPSPNPLEKPVTVTVTSPCASPKNLSTTSTSVNSSPSPVSNHKFSESDGENIIISSLSSKEEPTQNAIDYSTKDDSYMSDLERKAKHMRKSSNPIKRQWQPSAGFGSTFMGPNGKKRTLCSACNKTFCDKGALKIHYSAVHLKEMHKCTVDGCNMMFSSRRSRNRHSANPNPKLHMPQKRKEDSPRMDDSNGMSDNPPTMVLPHMIPRNPMSSMDSPGMIQPDPRYFLDLNNQLPYFPSPEKWSKLELSESEDEPKDLSNHSNHGDNHDRNRYNDANDGDAEDGRSEMMLHKGGSRRKNNAPTRCTQSDDMYVMSDDNSDDKDPNERSHQVRSRSGTFEGRRSDEYQPEKRFKTEPKSGLDNSDDMDMGNESDDEKPVTPAKKNGKSDTCNFPKIASLLTNSLPVRCCPPITGSFSSPSEECPSPAQHDSDQESNDSTDSLSPKENGDYLDLSASEIPIDKENPKKCVACGKSFGNAFGVKIHYQNVHLKLMHPCSIDGCNARFPSKRSRNRHASNLNLHRKLLSTEGDLSDKNNEGSVQDLREDIIKQLYGPQHLIGYGKPESNRTNGRKSPTSDGRSNHSKEEEDEDEGEADPDDKMDTSATEKESPEVNGNDALDCHICDIKFEDSLALQEHFESSHPKETIQNGREKIFTTTRKSRSRHRINGNLHSNMVSGIS</sequence>
<feature type="compositionally biased region" description="Polar residues" evidence="2">
    <location>
        <begin position="282"/>
        <end position="294"/>
    </location>
</feature>
<proteinExistence type="predicted"/>
<feature type="region of interest" description="Disordered" evidence="2">
    <location>
        <begin position="261"/>
        <end position="317"/>
    </location>
</feature>
<feature type="domain" description="C2H2-type" evidence="3">
    <location>
        <begin position="734"/>
        <end position="757"/>
    </location>
</feature>
<keyword evidence="1" id="KW-0863">Zinc-finger</keyword>
<dbReference type="EMBL" id="JAZGQO010000008">
    <property type="protein sequence ID" value="KAK6180341.1"/>
    <property type="molecule type" value="Genomic_DNA"/>
</dbReference>
<feature type="region of interest" description="Disordered" evidence="2">
    <location>
        <begin position="353"/>
        <end position="380"/>
    </location>
</feature>
<feature type="compositionally biased region" description="Polar residues" evidence="2">
    <location>
        <begin position="569"/>
        <end position="578"/>
    </location>
</feature>
<gene>
    <name evidence="4" type="ORF">SNE40_012513</name>
</gene>
<dbReference type="GO" id="GO:0008270">
    <property type="term" value="F:zinc ion binding"/>
    <property type="evidence" value="ECO:0007669"/>
    <property type="project" value="UniProtKB-KW"/>
</dbReference>
<dbReference type="AlphaFoldDB" id="A0AAN8PW22"/>